<keyword evidence="5 7" id="KW-1133">Transmembrane helix</keyword>
<feature type="transmembrane region" description="Helical" evidence="7">
    <location>
        <begin position="234"/>
        <end position="253"/>
    </location>
</feature>
<dbReference type="Gene3D" id="1.10.3720.10">
    <property type="entry name" value="MetI-like"/>
    <property type="match status" value="1"/>
</dbReference>
<evidence type="ECO:0000256" key="7">
    <source>
        <dbReference type="RuleBase" id="RU363032"/>
    </source>
</evidence>
<feature type="transmembrane region" description="Helical" evidence="7">
    <location>
        <begin position="21"/>
        <end position="41"/>
    </location>
</feature>
<dbReference type="Proteomes" id="UP000218399">
    <property type="component" value="Unassembled WGS sequence"/>
</dbReference>
<evidence type="ECO:0000256" key="4">
    <source>
        <dbReference type="ARBA" id="ARBA00022692"/>
    </source>
</evidence>
<dbReference type="Pfam" id="PF00528">
    <property type="entry name" value="BPD_transp_1"/>
    <property type="match status" value="1"/>
</dbReference>
<sequence>MFRTRTQGNTPRPATHARSAVARHWPTAAAAALILIVWQVWVDVTHPPVTTIASPSQIAIATVRTWTTLWPASLMTFTEGVCGFLIACVIGVALGVGIHCSRTMHAALFPLLTAAQTLPLISIAPLFLIWFGFEPVGKVVIVAVFALFPIVVQTMRGLAAVPRFYDDVAMTCGASRAWTLIHVDLRVAARQIFGGVRVAAAYVFATAATAEYLGARQGLGIWLQAAYNSFQTPLIFAATFVIIIMTGLLLLAVHAVELITIGRVEDDEDPDR</sequence>
<dbReference type="InterPro" id="IPR000515">
    <property type="entry name" value="MetI-like"/>
</dbReference>
<keyword evidence="4 7" id="KW-0812">Transmembrane</keyword>
<comment type="similarity">
    <text evidence="7">Belongs to the binding-protein-dependent transport system permease family.</text>
</comment>
<dbReference type="EMBL" id="MVOH01000009">
    <property type="protein sequence ID" value="PAU67816.1"/>
    <property type="molecule type" value="Genomic_DNA"/>
</dbReference>
<keyword evidence="3" id="KW-1003">Cell membrane</keyword>
<dbReference type="GO" id="GO:0055085">
    <property type="term" value="P:transmembrane transport"/>
    <property type="evidence" value="ECO:0007669"/>
    <property type="project" value="InterPro"/>
</dbReference>
<evidence type="ECO:0000313" key="10">
    <source>
        <dbReference type="Proteomes" id="UP000218399"/>
    </source>
</evidence>
<keyword evidence="10" id="KW-1185">Reference proteome</keyword>
<organism evidence="9 10">
    <name type="scientific">Bifidobacterium criceti</name>
    <dbReference type="NCBI Taxonomy" id="1960969"/>
    <lineage>
        <taxon>Bacteria</taxon>
        <taxon>Bacillati</taxon>
        <taxon>Actinomycetota</taxon>
        <taxon>Actinomycetes</taxon>
        <taxon>Bifidobacteriales</taxon>
        <taxon>Bifidobacteriaceae</taxon>
        <taxon>Bifidobacterium</taxon>
    </lineage>
</organism>
<comment type="subcellular location">
    <subcellularLocation>
        <location evidence="1 7">Cell membrane</location>
        <topology evidence="1 7">Multi-pass membrane protein</topology>
    </subcellularLocation>
</comment>
<feature type="transmembrane region" description="Helical" evidence="7">
    <location>
        <begin position="195"/>
        <end position="214"/>
    </location>
</feature>
<feature type="transmembrane region" description="Helical" evidence="7">
    <location>
        <begin position="74"/>
        <end position="96"/>
    </location>
</feature>
<dbReference type="PANTHER" id="PTHR30151:SF20">
    <property type="entry name" value="ABC TRANSPORTER PERMEASE PROTEIN HI_0355-RELATED"/>
    <property type="match status" value="1"/>
</dbReference>
<comment type="caution">
    <text evidence="9">The sequence shown here is derived from an EMBL/GenBank/DDBJ whole genome shotgun (WGS) entry which is preliminary data.</text>
</comment>
<feature type="domain" description="ABC transmembrane type-1" evidence="8">
    <location>
        <begin position="73"/>
        <end position="253"/>
    </location>
</feature>
<dbReference type="GO" id="GO:0005886">
    <property type="term" value="C:plasma membrane"/>
    <property type="evidence" value="ECO:0007669"/>
    <property type="project" value="UniProtKB-SubCell"/>
</dbReference>
<evidence type="ECO:0000313" key="9">
    <source>
        <dbReference type="EMBL" id="PAU67816.1"/>
    </source>
</evidence>
<keyword evidence="2 7" id="KW-0813">Transport</keyword>
<evidence type="ECO:0000256" key="6">
    <source>
        <dbReference type="ARBA" id="ARBA00023136"/>
    </source>
</evidence>
<name>A0A2A2EFV4_9BIFI</name>
<dbReference type="CDD" id="cd06261">
    <property type="entry name" value="TM_PBP2"/>
    <property type="match status" value="1"/>
</dbReference>
<evidence type="ECO:0000259" key="8">
    <source>
        <dbReference type="PROSITE" id="PS50928"/>
    </source>
</evidence>
<proteinExistence type="inferred from homology"/>
<dbReference type="PROSITE" id="PS50928">
    <property type="entry name" value="ABC_TM1"/>
    <property type="match status" value="1"/>
</dbReference>
<reference evidence="9 10" key="1">
    <citation type="journal article" date="2017" name="ISME J.">
        <title>Unveiling bifidobacterial biogeography across the mammalian branch of the tree of life.</title>
        <authorList>
            <person name="Milani C."/>
            <person name="Mangifesta M."/>
            <person name="Mancabelli L."/>
            <person name="Lugli G.A."/>
            <person name="James K."/>
            <person name="Duranti S."/>
            <person name="Turroni F."/>
            <person name="Ferrario C."/>
            <person name="Ossiprandi M.C."/>
            <person name="van Sinderen D."/>
            <person name="Ventura M."/>
        </authorList>
    </citation>
    <scope>NUCLEOTIDE SEQUENCE [LARGE SCALE GENOMIC DNA]</scope>
    <source>
        <strain evidence="10">Ham19E</strain>
    </source>
</reference>
<feature type="transmembrane region" description="Helical" evidence="7">
    <location>
        <begin position="139"/>
        <end position="161"/>
    </location>
</feature>
<accession>A0A2A2EFV4</accession>
<evidence type="ECO:0000256" key="2">
    <source>
        <dbReference type="ARBA" id="ARBA00022448"/>
    </source>
</evidence>
<dbReference type="InterPro" id="IPR035906">
    <property type="entry name" value="MetI-like_sf"/>
</dbReference>
<gene>
    <name evidence="9" type="ORF">B1526_0971</name>
</gene>
<dbReference type="RefSeq" id="WP_095614977.1">
    <property type="nucleotide sequence ID" value="NZ_MVOH01000009.1"/>
</dbReference>
<feature type="transmembrane region" description="Helical" evidence="7">
    <location>
        <begin position="108"/>
        <end position="133"/>
    </location>
</feature>
<dbReference type="AlphaFoldDB" id="A0A2A2EFV4"/>
<evidence type="ECO:0000256" key="1">
    <source>
        <dbReference type="ARBA" id="ARBA00004651"/>
    </source>
</evidence>
<evidence type="ECO:0000256" key="5">
    <source>
        <dbReference type="ARBA" id="ARBA00022989"/>
    </source>
</evidence>
<evidence type="ECO:0000256" key="3">
    <source>
        <dbReference type="ARBA" id="ARBA00022475"/>
    </source>
</evidence>
<protein>
    <submittedName>
        <fullName evidence="9">ABC transporter permease</fullName>
    </submittedName>
</protein>
<dbReference type="SUPFAM" id="SSF161098">
    <property type="entry name" value="MetI-like"/>
    <property type="match status" value="1"/>
</dbReference>
<dbReference type="PANTHER" id="PTHR30151">
    <property type="entry name" value="ALKANE SULFONATE ABC TRANSPORTER-RELATED, MEMBRANE SUBUNIT"/>
    <property type="match status" value="1"/>
</dbReference>
<keyword evidence="6 7" id="KW-0472">Membrane</keyword>
<dbReference type="OrthoDB" id="7274389at2"/>